<accession>A0A6C0IJ37</accession>
<dbReference type="EMBL" id="MN740184">
    <property type="protein sequence ID" value="QHT92436.1"/>
    <property type="molecule type" value="Genomic_DNA"/>
</dbReference>
<name>A0A6C0IJ37_9ZZZZ</name>
<keyword evidence="1" id="KW-1133">Transmembrane helix</keyword>
<evidence type="ECO:0000313" key="2">
    <source>
        <dbReference type="EMBL" id="QHT92436.1"/>
    </source>
</evidence>
<organism evidence="2">
    <name type="scientific">viral metagenome</name>
    <dbReference type="NCBI Taxonomy" id="1070528"/>
    <lineage>
        <taxon>unclassified sequences</taxon>
        <taxon>metagenomes</taxon>
        <taxon>organismal metagenomes</taxon>
    </lineage>
</organism>
<reference evidence="2" key="1">
    <citation type="journal article" date="2020" name="Nature">
        <title>Giant virus diversity and host interactions through global metagenomics.</title>
        <authorList>
            <person name="Schulz F."/>
            <person name="Roux S."/>
            <person name="Paez-Espino D."/>
            <person name="Jungbluth S."/>
            <person name="Walsh D.A."/>
            <person name="Denef V.J."/>
            <person name="McMahon K.D."/>
            <person name="Konstantinidis K.T."/>
            <person name="Eloe-Fadrosh E.A."/>
            <person name="Kyrpides N.C."/>
            <person name="Woyke T."/>
        </authorList>
    </citation>
    <scope>NUCLEOTIDE SEQUENCE</scope>
    <source>
        <strain evidence="2">GVMAG-M-3300023184-88</strain>
    </source>
</reference>
<evidence type="ECO:0000256" key="1">
    <source>
        <dbReference type="SAM" id="Phobius"/>
    </source>
</evidence>
<keyword evidence="1" id="KW-0472">Membrane</keyword>
<feature type="transmembrane region" description="Helical" evidence="1">
    <location>
        <begin position="40"/>
        <end position="62"/>
    </location>
</feature>
<sequence length="94" mass="11245">MHKIAYGIVGLSYSYGFCRGWTLPIWSDLQKASFRECVTRITMSVGSGFVYIIPPFCFVKYLNMYGRFYERKHGMYNYCGKIWREWNICHPRTF</sequence>
<protein>
    <submittedName>
        <fullName evidence="2">Uncharacterized protein</fullName>
    </submittedName>
</protein>
<keyword evidence="1" id="KW-0812">Transmembrane</keyword>
<dbReference type="AlphaFoldDB" id="A0A6C0IJ37"/>
<proteinExistence type="predicted"/>